<reference evidence="2" key="1">
    <citation type="journal article" date="2019" name="Int. J. Syst. Evol. Microbiol.">
        <title>The Global Catalogue of Microorganisms (GCM) 10K type strain sequencing project: providing services to taxonomists for standard genome sequencing and annotation.</title>
        <authorList>
            <consortium name="The Broad Institute Genomics Platform"/>
            <consortium name="The Broad Institute Genome Sequencing Center for Infectious Disease"/>
            <person name="Wu L."/>
            <person name="Ma J."/>
        </authorList>
    </citation>
    <scope>NUCLEOTIDE SEQUENCE [LARGE SCALE GENOMIC DNA]</scope>
    <source>
        <strain evidence="2">CCUG 50347</strain>
    </source>
</reference>
<dbReference type="EMBL" id="JBHSIM010000013">
    <property type="protein sequence ID" value="MFC4832144.1"/>
    <property type="molecule type" value="Genomic_DNA"/>
</dbReference>
<keyword evidence="2" id="KW-1185">Reference proteome</keyword>
<sequence length="67" mass="7417">MTYEVMTGLDFSFESQLPPAVVRQAIEHARPPIVAYGSDESGPMRPAYRWDDLVQAVHDLAASRQAA</sequence>
<evidence type="ECO:0000313" key="1">
    <source>
        <dbReference type="EMBL" id="MFC4832144.1"/>
    </source>
</evidence>
<proteinExistence type="predicted"/>
<name>A0ABV9RDB2_9PSEU</name>
<evidence type="ECO:0000313" key="2">
    <source>
        <dbReference type="Proteomes" id="UP001595909"/>
    </source>
</evidence>
<gene>
    <name evidence="1" type="ORF">ACFPEL_06960</name>
</gene>
<dbReference type="RefSeq" id="WP_274189732.1">
    <property type="nucleotide sequence ID" value="NZ_BAABHN010000013.1"/>
</dbReference>
<organism evidence="1 2">
    <name type="scientific">Actinomycetospora chibensis</name>
    <dbReference type="NCBI Taxonomy" id="663606"/>
    <lineage>
        <taxon>Bacteria</taxon>
        <taxon>Bacillati</taxon>
        <taxon>Actinomycetota</taxon>
        <taxon>Actinomycetes</taxon>
        <taxon>Pseudonocardiales</taxon>
        <taxon>Pseudonocardiaceae</taxon>
        <taxon>Actinomycetospora</taxon>
    </lineage>
</organism>
<dbReference type="Proteomes" id="UP001595909">
    <property type="component" value="Unassembled WGS sequence"/>
</dbReference>
<accession>A0ABV9RDB2</accession>
<protein>
    <submittedName>
        <fullName evidence="1">Uncharacterized protein</fullName>
    </submittedName>
</protein>
<comment type="caution">
    <text evidence="1">The sequence shown here is derived from an EMBL/GenBank/DDBJ whole genome shotgun (WGS) entry which is preliminary data.</text>
</comment>